<dbReference type="InterPro" id="IPR000109">
    <property type="entry name" value="POT_fam"/>
</dbReference>
<evidence type="ECO:0000256" key="2">
    <source>
        <dbReference type="ARBA" id="ARBA00022448"/>
    </source>
</evidence>
<keyword evidence="6 10" id="KW-1133">Transmembrane helix</keyword>
<dbReference type="Gene3D" id="1.20.1250.20">
    <property type="entry name" value="MFS general substrate transporter like domains"/>
    <property type="match status" value="2"/>
</dbReference>
<proteinExistence type="inferred from homology"/>
<dbReference type="CDD" id="cd17346">
    <property type="entry name" value="MFS_DtpA_like"/>
    <property type="match status" value="1"/>
</dbReference>
<feature type="region of interest" description="Disordered" evidence="9">
    <location>
        <begin position="1"/>
        <end position="22"/>
    </location>
</feature>
<dbReference type="InterPro" id="IPR050171">
    <property type="entry name" value="MFS_Transporters"/>
</dbReference>
<feature type="transmembrane region" description="Helical" evidence="10">
    <location>
        <begin position="460"/>
        <end position="478"/>
    </location>
</feature>
<dbReference type="SUPFAM" id="SSF103473">
    <property type="entry name" value="MFS general substrate transporter"/>
    <property type="match status" value="1"/>
</dbReference>
<dbReference type="Proteomes" id="UP001597115">
    <property type="component" value="Unassembled WGS sequence"/>
</dbReference>
<keyword evidence="12" id="KW-1185">Reference proteome</keyword>
<feature type="transmembrane region" description="Helical" evidence="10">
    <location>
        <begin position="102"/>
        <end position="121"/>
    </location>
</feature>
<dbReference type="NCBIfam" id="TIGR00924">
    <property type="entry name" value="yjdL_sub1_fam"/>
    <property type="match status" value="1"/>
</dbReference>
<evidence type="ECO:0000256" key="6">
    <source>
        <dbReference type="ARBA" id="ARBA00022989"/>
    </source>
</evidence>
<evidence type="ECO:0000313" key="11">
    <source>
        <dbReference type="EMBL" id="MFD1611691.1"/>
    </source>
</evidence>
<keyword evidence="5" id="KW-0571">Peptide transport</keyword>
<evidence type="ECO:0000256" key="5">
    <source>
        <dbReference type="ARBA" id="ARBA00022856"/>
    </source>
</evidence>
<keyword evidence="5" id="KW-0653">Protein transport</keyword>
<organism evidence="11 12">
    <name type="scientific">Sphingomonas tabacisoli</name>
    <dbReference type="NCBI Taxonomy" id="2249466"/>
    <lineage>
        <taxon>Bacteria</taxon>
        <taxon>Pseudomonadati</taxon>
        <taxon>Pseudomonadota</taxon>
        <taxon>Alphaproteobacteria</taxon>
        <taxon>Sphingomonadales</taxon>
        <taxon>Sphingomonadaceae</taxon>
        <taxon>Sphingomonas</taxon>
    </lineage>
</organism>
<comment type="caution">
    <text evidence="11">The sequence shown here is derived from an EMBL/GenBank/DDBJ whole genome shotgun (WGS) entry which is preliminary data.</text>
</comment>
<feature type="transmembrane region" description="Helical" evidence="10">
    <location>
        <begin position="525"/>
        <end position="549"/>
    </location>
</feature>
<keyword evidence="2 8" id="KW-0813">Transport</keyword>
<sequence length="602" mass="65590">MVNVNADETFEPQSPHVSRTDQDTWFGHPRQLARLFTTEMWERFGYYGMRALLTLYLTKHFLFSDQTTNGLYGGFTALVYLTPLIGGLLADRYLGSKKSVKFGAILMSLGYFTLCFGGETAKPIATVNGQVYQVQVENAVDRPTSTGDEKRYVISGEDRLLIKGNEDGSVALLKPDGSTAQTLPKGAFEASGERSLFYTMLMLVGLSLVTVGNGFFKPNISTIVGTLYEQGDRRRDAGFTIFYMGINLGSLFSQLLCPFLADHVGWWAGFGLAALGMLFSWSLIQFDGGRLAGYGEPPENDGRSRDMIIYGCALVAIPVVLFLFYNLMSAPKPEPGAGIVGYLLTLPLMGKLMFGTFLIAIPSILVWSARVGDKREFQMMLAAIVLVVFNTVFWTLFEQAGSSLTLFADRNTNLSIFGLFSISAGQTQFFNAFFIVALAPLFSIMWNAMARAGIEPTIPIKFAIALIGVGAGFLFLVWGTQFAGSDFKVAVWWLAGLYFIHSAAELCISPVGLSMITKLSIARIVGLMMGVWFLSISVAQYVAGMVAQVASVETVGGQVTNLKVSLDTYAGVFWTIGLVAAGIGVVLLVLSPVIKKWMHGVQ</sequence>
<evidence type="ECO:0000256" key="9">
    <source>
        <dbReference type="SAM" id="MobiDB-lite"/>
    </source>
</evidence>
<dbReference type="PANTHER" id="PTHR23517">
    <property type="entry name" value="RESISTANCE PROTEIN MDTM, PUTATIVE-RELATED-RELATED"/>
    <property type="match status" value="1"/>
</dbReference>
<accession>A0ABW4I263</accession>
<evidence type="ECO:0000313" key="12">
    <source>
        <dbReference type="Proteomes" id="UP001597115"/>
    </source>
</evidence>
<feature type="transmembrane region" description="Helical" evidence="10">
    <location>
        <begin position="237"/>
        <end position="261"/>
    </location>
</feature>
<feature type="transmembrane region" description="Helical" evidence="10">
    <location>
        <begin position="429"/>
        <end position="448"/>
    </location>
</feature>
<feature type="transmembrane region" description="Helical" evidence="10">
    <location>
        <begin position="339"/>
        <end position="367"/>
    </location>
</feature>
<dbReference type="InterPro" id="IPR036259">
    <property type="entry name" value="MFS_trans_sf"/>
</dbReference>
<dbReference type="PROSITE" id="PS01023">
    <property type="entry name" value="PTR2_2"/>
    <property type="match status" value="1"/>
</dbReference>
<evidence type="ECO:0000256" key="3">
    <source>
        <dbReference type="ARBA" id="ARBA00022475"/>
    </source>
</evidence>
<dbReference type="InterPro" id="IPR018456">
    <property type="entry name" value="PTR2_symporter_CS"/>
</dbReference>
<comment type="similarity">
    <text evidence="8">Belongs to the major facilitator superfamily. Proton-dependent oligopeptide transporter (POT/PTR) (TC 2.A.17) family.</text>
</comment>
<evidence type="ECO:0000256" key="1">
    <source>
        <dbReference type="ARBA" id="ARBA00004651"/>
    </source>
</evidence>
<evidence type="ECO:0000256" key="8">
    <source>
        <dbReference type="RuleBase" id="RU003755"/>
    </source>
</evidence>
<reference evidence="12" key="1">
    <citation type="journal article" date="2019" name="Int. J. Syst. Evol. Microbiol.">
        <title>The Global Catalogue of Microorganisms (GCM) 10K type strain sequencing project: providing services to taxonomists for standard genome sequencing and annotation.</title>
        <authorList>
            <consortium name="The Broad Institute Genomics Platform"/>
            <consortium name="The Broad Institute Genome Sequencing Center for Infectious Disease"/>
            <person name="Wu L."/>
            <person name="Ma J."/>
        </authorList>
    </citation>
    <scope>NUCLEOTIDE SEQUENCE [LARGE SCALE GENOMIC DNA]</scope>
    <source>
        <strain evidence="12">CGMCC 1.16275</strain>
    </source>
</reference>
<evidence type="ECO:0000256" key="10">
    <source>
        <dbReference type="SAM" id="Phobius"/>
    </source>
</evidence>
<keyword evidence="4 8" id="KW-0812">Transmembrane</keyword>
<comment type="subcellular location">
    <subcellularLocation>
        <location evidence="1">Cell membrane</location>
        <topology evidence="1">Multi-pass membrane protein</topology>
    </subcellularLocation>
    <subcellularLocation>
        <location evidence="8">Membrane</location>
        <topology evidence="8">Multi-pass membrane protein</topology>
    </subcellularLocation>
</comment>
<protein>
    <submittedName>
        <fullName evidence="11">Peptide MFS transporter</fullName>
    </submittedName>
</protein>
<evidence type="ECO:0000256" key="4">
    <source>
        <dbReference type="ARBA" id="ARBA00022692"/>
    </source>
</evidence>
<dbReference type="EMBL" id="JBHUDY010000001">
    <property type="protein sequence ID" value="MFD1611691.1"/>
    <property type="molecule type" value="Genomic_DNA"/>
</dbReference>
<dbReference type="Pfam" id="PF00854">
    <property type="entry name" value="PTR2"/>
    <property type="match status" value="1"/>
</dbReference>
<keyword evidence="7 10" id="KW-0472">Membrane</keyword>
<feature type="transmembrane region" description="Helical" evidence="10">
    <location>
        <begin position="69"/>
        <end position="90"/>
    </location>
</feature>
<feature type="transmembrane region" description="Helical" evidence="10">
    <location>
        <begin position="307"/>
        <end position="327"/>
    </location>
</feature>
<dbReference type="PANTHER" id="PTHR23517:SF15">
    <property type="entry name" value="PROTON-DEPENDENT OLIGOPEPTIDE FAMILY TRANSPORT PROTEIN"/>
    <property type="match status" value="1"/>
</dbReference>
<evidence type="ECO:0000256" key="7">
    <source>
        <dbReference type="ARBA" id="ARBA00023136"/>
    </source>
</evidence>
<feature type="transmembrane region" description="Helical" evidence="10">
    <location>
        <begin position="379"/>
        <end position="397"/>
    </location>
</feature>
<feature type="transmembrane region" description="Helical" evidence="10">
    <location>
        <begin position="196"/>
        <end position="216"/>
    </location>
</feature>
<gene>
    <name evidence="11" type="ORF">ACFSCW_07755</name>
</gene>
<keyword evidence="3" id="KW-1003">Cell membrane</keyword>
<feature type="transmembrane region" description="Helical" evidence="10">
    <location>
        <begin position="267"/>
        <end position="286"/>
    </location>
</feature>
<feature type="transmembrane region" description="Helical" evidence="10">
    <location>
        <begin position="569"/>
        <end position="590"/>
    </location>
</feature>
<dbReference type="RefSeq" id="WP_380888275.1">
    <property type="nucleotide sequence ID" value="NZ_JBHUDY010000001.1"/>
</dbReference>
<feature type="transmembrane region" description="Helical" evidence="10">
    <location>
        <begin position="490"/>
        <end position="513"/>
    </location>
</feature>
<dbReference type="InterPro" id="IPR005279">
    <property type="entry name" value="Dipep/tripep_permease"/>
</dbReference>
<name>A0ABW4I263_9SPHN</name>